<dbReference type="InterPro" id="IPR053828">
    <property type="entry name" value="Nucleosidase_C"/>
</dbReference>
<dbReference type="GO" id="GO:0005829">
    <property type="term" value="C:cytosol"/>
    <property type="evidence" value="ECO:0007669"/>
    <property type="project" value="TreeGrafter"/>
</dbReference>
<evidence type="ECO:0000313" key="6">
    <source>
        <dbReference type="Proteomes" id="UP000433883"/>
    </source>
</evidence>
<feature type="signal peptide" evidence="2">
    <location>
        <begin position="1"/>
        <end position="20"/>
    </location>
</feature>
<organism evidence="5 6">
    <name type="scientific">Venturia inaequalis</name>
    <name type="common">Apple scab fungus</name>
    <dbReference type="NCBI Taxonomy" id="5025"/>
    <lineage>
        <taxon>Eukaryota</taxon>
        <taxon>Fungi</taxon>
        <taxon>Dikarya</taxon>
        <taxon>Ascomycota</taxon>
        <taxon>Pezizomycotina</taxon>
        <taxon>Dothideomycetes</taxon>
        <taxon>Pleosporomycetidae</taxon>
        <taxon>Venturiales</taxon>
        <taxon>Venturiaceae</taxon>
        <taxon>Venturia</taxon>
    </lineage>
</organism>
<dbReference type="GO" id="GO:0005576">
    <property type="term" value="C:extracellular region"/>
    <property type="evidence" value="ECO:0007669"/>
    <property type="project" value="UniProtKB-ARBA"/>
</dbReference>
<dbReference type="EMBL" id="WNWQ01000135">
    <property type="protein sequence ID" value="KAE9977273.1"/>
    <property type="molecule type" value="Genomic_DNA"/>
</dbReference>
<dbReference type="GO" id="GO:0016787">
    <property type="term" value="F:hydrolase activity"/>
    <property type="evidence" value="ECO:0007669"/>
    <property type="project" value="InterPro"/>
</dbReference>
<feature type="domain" description="Putative 5'-nucleotidase C-terminal" evidence="4">
    <location>
        <begin position="345"/>
        <end position="561"/>
    </location>
</feature>
<evidence type="ECO:0000256" key="2">
    <source>
        <dbReference type="SAM" id="SignalP"/>
    </source>
</evidence>
<dbReference type="PANTHER" id="PTHR11575:SF43">
    <property type="entry name" value="SER_THR PROTEIN PHOSPHATASE FAMILY (AFU_ORTHOLOGUE AFUA_3G04160)"/>
    <property type="match status" value="1"/>
</dbReference>
<dbReference type="InterPro" id="IPR036907">
    <property type="entry name" value="5'-Nucleotdase_C_sf"/>
</dbReference>
<dbReference type="FunFam" id="3.60.21.10:FF:000043">
    <property type="entry name" value="Ser/Thr protein phosphatase family"/>
    <property type="match status" value="1"/>
</dbReference>
<feature type="region of interest" description="Disordered" evidence="1">
    <location>
        <begin position="481"/>
        <end position="516"/>
    </location>
</feature>
<gene>
    <name evidence="5" type="ORF">BLS_001529</name>
</gene>
<reference evidence="5 6" key="1">
    <citation type="submission" date="2019-11" db="EMBL/GenBank/DDBJ databases">
        <title>Venturia inaequalis Genome Resource.</title>
        <authorList>
            <person name="Lichtner F.J."/>
        </authorList>
    </citation>
    <scope>NUCLEOTIDE SEQUENCE [LARGE SCALE GENOMIC DNA]</scope>
    <source>
        <strain evidence="5">Bline_iso_100314</strain>
    </source>
</reference>
<dbReference type="InterPro" id="IPR006179">
    <property type="entry name" value="5_nucleotidase/apyrase"/>
</dbReference>
<name>A0A8H3YZ53_VENIN</name>
<feature type="region of interest" description="Disordered" evidence="1">
    <location>
        <begin position="760"/>
        <end position="779"/>
    </location>
</feature>
<dbReference type="Proteomes" id="UP000433883">
    <property type="component" value="Unassembled WGS sequence"/>
</dbReference>
<dbReference type="SUPFAM" id="SSF56300">
    <property type="entry name" value="Metallo-dependent phosphatases"/>
    <property type="match status" value="1"/>
</dbReference>
<keyword evidence="2" id="KW-0732">Signal</keyword>
<feature type="chain" id="PRO_5034439036" description="Calcineurin-like phosphoesterase domain-containing protein" evidence="2">
    <location>
        <begin position="21"/>
        <end position="794"/>
    </location>
</feature>
<dbReference type="Gene3D" id="3.60.21.10">
    <property type="match status" value="1"/>
</dbReference>
<dbReference type="SUPFAM" id="SSF55816">
    <property type="entry name" value="5'-nucleotidase (syn. UDP-sugar hydrolase), C-terminal domain"/>
    <property type="match status" value="1"/>
</dbReference>
<dbReference type="Pfam" id="PF00149">
    <property type="entry name" value="Metallophos"/>
    <property type="match status" value="1"/>
</dbReference>
<comment type="caution">
    <text evidence="5">The sequence shown here is derived from an EMBL/GenBank/DDBJ whole genome shotgun (WGS) entry which is preliminary data.</text>
</comment>
<accession>A0A8H3YZ53</accession>
<dbReference type="InterPro" id="IPR029052">
    <property type="entry name" value="Metallo-depent_PP-like"/>
</dbReference>
<feature type="domain" description="Calcineurin-like phosphoesterase" evidence="3">
    <location>
        <begin position="45"/>
        <end position="244"/>
    </location>
</feature>
<evidence type="ECO:0000256" key="1">
    <source>
        <dbReference type="SAM" id="MobiDB-lite"/>
    </source>
</evidence>
<evidence type="ECO:0000259" key="3">
    <source>
        <dbReference type="Pfam" id="PF00149"/>
    </source>
</evidence>
<proteinExistence type="predicted"/>
<protein>
    <recommendedName>
        <fullName evidence="7">Calcineurin-like phosphoesterase domain-containing protein</fullName>
    </recommendedName>
</protein>
<evidence type="ECO:0008006" key="7">
    <source>
        <dbReference type="Google" id="ProtNLM"/>
    </source>
</evidence>
<dbReference type="InterPro" id="IPR004843">
    <property type="entry name" value="Calcineurin-like_PHP"/>
</dbReference>
<dbReference type="Gene3D" id="3.90.780.10">
    <property type="entry name" value="5'-Nucleotidase, C-terminal domain"/>
    <property type="match status" value="2"/>
</dbReference>
<dbReference type="GO" id="GO:0009166">
    <property type="term" value="P:nucleotide catabolic process"/>
    <property type="evidence" value="ECO:0007669"/>
    <property type="project" value="InterPro"/>
</dbReference>
<dbReference type="PANTHER" id="PTHR11575">
    <property type="entry name" value="5'-NUCLEOTIDASE-RELATED"/>
    <property type="match status" value="1"/>
</dbReference>
<sequence length="794" mass="88762">MLFALPTLLAVVVLVHPADAIQPEARSAVAAPLRDLPPSFSADWGDYISFAHHLRQRADQEGVDLILVDTGDRVEGNGLYDGSDPKGRYTFDILKQQKIDLICSGNHELYKQNSSENEFYETVPSFKGNYLASNLDIYNPETGKREALAPRYKKFTTKNQGIRVLAFGFLFDFTGNANNTVVQPVGETIKEGWFQKAIRDKEVDLILVFGHVGLRMKEYETLYKAIRGQQWDTPIVLLGGHTHIRDFKEYDRKAVGLESGRYMETIGFMSVTGLSSEKKDKVLPSAASLKFARRYMDNNLFSMHYHSGLNETTFPTEEGNNASTAIHAARSKLRLNKLRGCSPVDLFVNRAPYPHKQSIFTWLEQSVLPSELGKSSRVTKEGKKALVLTNTGAMRFDIFRGPFTRDTEYLVSPFTSGFNFVPDVPLNIASKVLAMLNSEGPILSTASMLHGLESWMLAPPEQIGLQQTQSLSSVEETAFSTPSFGGQAPLRASGGKDDLLPGYTTTDDYGKDGDDTEHSPITFYRVPNCIQAPIGFELKNVDDEKEVVDLVYNEFIQPWVLLALEYLGHKVSEKDTAPFVQKTMTDVLNLKDLKAIDNFELRDFLAVRQIFIKPSGMEHERQFTGVVLKNYSPASTRPLIETPSAGGHDINDEAWKNEIKDVFCAALQKSAASSPIVTASDCARIISKHPWKDTLTTGWQPPAATGTWTQFLSGHILVKRPASTHKALPFVHSQRQEENHQKEEDQDVQNEEGLEIKLRSQQALHHRQRVTPSSKANGFRDGHASVFVKRVFSI</sequence>
<evidence type="ECO:0000259" key="4">
    <source>
        <dbReference type="Pfam" id="PF21953"/>
    </source>
</evidence>
<evidence type="ECO:0000313" key="5">
    <source>
        <dbReference type="EMBL" id="KAE9977273.1"/>
    </source>
</evidence>
<dbReference type="AlphaFoldDB" id="A0A8H3YZ53"/>
<dbReference type="Pfam" id="PF21953">
    <property type="entry name" value="NadN_nucleosid_C"/>
    <property type="match status" value="1"/>
</dbReference>